<dbReference type="Gene3D" id="3.60.40.10">
    <property type="entry name" value="PPM-type phosphatase domain"/>
    <property type="match status" value="1"/>
</dbReference>
<dbReference type="SMART" id="SM00332">
    <property type="entry name" value="PP2Cc"/>
    <property type="match status" value="1"/>
</dbReference>
<gene>
    <name evidence="2" type="ORF">HMF3257_03315</name>
</gene>
<comment type="caution">
    <text evidence="2">The sequence shown here is derived from an EMBL/GenBank/DDBJ whole genome shotgun (WGS) entry which is preliminary data.</text>
</comment>
<evidence type="ECO:0000313" key="2">
    <source>
        <dbReference type="EMBL" id="RAI73685.1"/>
    </source>
</evidence>
<dbReference type="InterPro" id="IPR015655">
    <property type="entry name" value="PP2C"/>
</dbReference>
<dbReference type="OrthoDB" id="9801841at2"/>
<dbReference type="NCBIfam" id="NF033484">
    <property type="entry name" value="Stp1_PP2C_phos"/>
    <property type="match status" value="1"/>
</dbReference>
<organism evidence="2 3">
    <name type="scientific">Spirosoma telluris</name>
    <dbReference type="NCBI Taxonomy" id="2183553"/>
    <lineage>
        <taxon>Bacteria</taxon>
        <taxon>Pseudomonadati</taxon>
        <taxon>Bacteroidota</taxon>
        <taxon>Cytophagia</taxon>
        <taxon>Cytophagales</taxon>
        <taxon>Cytophagaceae</taxon>
        <taxon>Spirosoma</taxon>
    </lineage>
</organism>
<dbReference type="EMBL" id="QLII01000001">
    <property type="protein sequence ID" value="RAI73685.1"/>
    <property type="molecule type" value="Genomic_DNA"/>
</dbReference>
<dbReference type="PROSITE" id="PS51746">
    <property type="entry name" value="PPM_2"/>
    <property type="match status" value="1"/>
</dbReference>
<dbReference type="Pfam" id="PF00481">
    <property type="entry name" value="PP2C"/>
    <property type="match status" value="1"/>
</dbReference>
<dbReference type="PANTHER" id="PTHR13832">
    <property type="entry name" value="PROTEIN PHOSPHATASE 2C"/>
    <property type="match status" value="1"/>
</dbReference>
<keyword evidence="3" id="KW-1185">Reference proteome</keyword>
<dbReference type="SMART" id="SM00331">
    <property type="entry name" value="PP2C_SIG"/>
    <property type="match status" value="1"/>
</dbReference>
<feature type="domain" description="PPM-type phosphatase" evidence="1">
    <location>
        <begin position="43"/>
        <end position="277"/>
    </location>
</feature>
<dbReference type="PANTHER" id="PTHR13832:SF827">
    <property type="entry name" value="PROTEIN PHOSPHATASE 1L"/>
    <property type="match status" value="1"/>
</dbReference>
<evidence type="ECO:0000313" key="3">
    <source>
        <dbReference type="Proteomes" id="UP000249016"/>
    </source>
</evidence>
<evidence type="ECO:0000259" key="1">
    <source>
        <dbReference type="PROSITE" id="PS51746"/>
    </source>
</evidence>
<proteinExistence type="predicted"/>
<name>A0A327NFK6_9BACT</name>
<dbReference type="SUPFAM" id="SSF81606">
    <property type="entry name" value="PP2C-like"/>
    <property type="match status" value="1"/>
</dbReference>
<dbReference type="InterPro" id="IPR036457">
    <property type="entry name" value="PPM-type-like_dom_sf"/>
</dbReference>
<dbReference type="Proteomes" id="UP000249016">
    <property type="component" value="Unassembled WGS sequence"/>
</dbReference>
<accession>A0A327NFK6</accession>
<dbReference type="RefSeq" id="WP_111340564.1">
    <property type="nucleotide sequence ID" value="NZ_QLII01000001.1"/>
</dbReference>
<dbReference type="GO" id="GO:0004722">
    <property type="term" value="F:protein serine/threonine phosphatase activity"/>
    <property type="evidence" value="ECO:0007669"/>
    <property type="project" value="InterPro"/>
</dbReference>
<protein>
    <submittedName>
        <fullName evidence="2">Stp1/IreP family PP2C-type Ser/Thr phosphatase</fullName>
    </submittedName>
</protein>
<sequence length="277" mass="30889">MKKIINWLFGNNTPEERPETAESTVEQPTTVVPTEPLLADEVTAVVVSDLGNIRQNNEDTGLFVRLADEGIRRIKGHLLLVADGMGGHLAGEVASQMAAEIINREYFQHTESIEKSLLRAFQMANRQIFNEARQHNAFRGMGTTCTAIVVHDQQLYFAHVGDSRAYLFKTGQLIQLTQDHTYIQELLRSGEITPEAAASHPERNVLTQAMGTKVDVRVDLGRCVLPFDSGDRLLLCSDGLYEYCLEADFVRVLQQHNLHDAADELVTMAKNRGGMII</sequence>
<reference evidence="2 3" key="1">
    <citation type="submission" date="2018-06" db="EMBL/GenBank/DDBJ databases">
        <title>Spirosoma sp. HMF3257 Genome sequencing and assembly.</title>
        <authorList>
            <person name="Kang H."/>
            <person name="Cha I."/>
            <person name="Kim H."/>
            <person name="Kang J."/>
            <person name="Joh K."/>
        </authorList>
    </citation>
    <scope>NUCLEOTIDE SEQUENCE [LARGE SCALE GENOMIC DNA]</scope>
    <source>
        <strain evidence="2 3">HMF3257</strain>
    </source>
</reference>
<dbReference type="InterPro" id="IPR001932">
    <property type="entry name" value="PPM-type_phosphatase-like_dom"/>
</dbReference>
<dbReference type="CDD" id="cd00143">
    <property type="entry name" value="PP2Cc"/>
    <property type="match status" value="1"/>
</dbReference>
<dbReference type="AlphaFoldDB" id="A0A327NFK6"/>